<dbReference type="InterPro" id="IPR049945">
    <property type="entry name" value="AAA_22"/>
</dbReference>
<dbReference type="InterPro" id="IPR011990">
    <property type="entry name" value="TPR-like_helical_dom_sf"/>
</dbReference>
<keyword evidence="1" id="KW-0802">TPR repeat</keyword>
<dbReference type="CDD" id="cd00009">
    <property type="entry name" value="AAA"/>
    <property type="match status" value="1"/>
</dbReference>
<feature type="domain" description="AAA+ ATPase" evidence="4">
    <location>
        <begin position="439"/>
        <end position="591"/>
    </location>
</feature>
<dbReference type="InterPro" id="IPR019734">
    <property type="entry name" value="TPR_rpt"/>
</dbReference>
<gene>
    <name evidence="5" type="ORF">EV384_4628</name>
</gene>
<keyword evidence="6" id="KW-1185">Reference proteome</keyword>
<evidence type="ECO:0000256" key="2">
    <source>
        <dbReference type="SAM" id="Coils"/>
    </source>
</evidence>
<dbReference type="Gene3D" id="3.40.50.300">
    <property type="entry name" value="P-loop containing nucleotide triphosphate hydrolases"/>
    <property type="match status" value="1"/>
</dbReference>
<accession>A0A4Q8BF63</accession>
<organism evidence="5 6">
    <name type="scientific">Micromonospora kangleipakensis</name>
    <dbReference type="NCBI Taxonomy" id="1077942"/>
    <lineage>
        <taxon>Bacteria</taxon>
        <taxon>Bacillati</taxon>
        <taxon>Actinomycetota</taxon>
        <taxon>Actinomycetes</taxon>
        <taxon>Micromonosporales</taxon>
        <taxon>Micromonosporaceae</taxon>
        <taxon>Micromonospora</taxon>
    </lineage>
</organism>
<dbReference type="EMBL" id="SHLD01000001">
    <property type="protein sequence ID" value="RZU76031.1"/>
    <property type="molecule type" value="Genomic_DNA"/>
</dbReference>
<dbReference type="InterPro" id="IPR003593">
    <property type="entry name" value="AAA+_ATPase"/>
</dbReference>
<name>A0A4Q8BF63_9ACTN</name>
<dbReference type="RefSeq" id="WP_165440032.1">
    <property type="nucleotide sequence ID" value="NZ_SHLD01000001.1"/>
</dbReference>
<dbReference type="Gene3D" id="1.25.40.10">
    <property type="entry name" value="Tetratricopeptide repeat domain"/>
    <property type="match status" value="1"/>
</dbReference>
<dbReference type="SMART" id="SM00382">
    <property type="entry name" value="AAA"/>
    <property type="match status" value="1"/>
</dbReference>
<evidence type="ECO:0000313" key="5">
    <source>
        <dbReference type="EMBL" id="RZU76031.1"/>
    </source>
</evidence>
<reference evidence="5 6" key="1">
    <citation type="submission" date="2019-02" db="EMBL/GenBank/DDBJ databases">
        <title>Sequencing the genomes of 1000 actinobacteria strains.</title>
        <authorList>
            <person name="Klenk H.-P."/>
        </authorList>
    </citation>
    <scope>NUCLEOTIDE SEQUENCE [LARGE SCALE GENOMIC DNA]</scope>
    <source>
        <strain evidence="5 6">DSM 45612</strain>
    </source>
</reference>
<evidence type="ECO:0000256" key="1">
    <source>
        <dbReference type="PROSITE-ProRule" id="PRU00339"/>
    </source>
</evidence>
<dbReference type="AlphaFoldDB" id="A0A4Q8BF63"/>
<feature type="repeat" description="TPR" evidence="1">
    <location>
        <begin position="841"/>
        <end position="874"/>
    </location>
</feature>
<dbReference type="PROSITE" id="PS50005">
    <property type="entry name" value="TPR"/>
    <property type="match status" value="1"/>
</dbReference>
<dbReference type="SUPFAM" id="SSF52540">
    <property type="entry name" value="P-loop containing nucleoside triphosphate hydrolases"/>
    <property type="match status" value="1"/>
</dbReference>
<evidence type="ECO:0000313" key="6">
    <source>
        <dbReference type="Proteomes" id="UP000294114"/>
    </source>
</evidence>
<protein>
    <submittedName>
        <fullName evidence="5">ATP/maltotriose-dependent transcriptional regulator MalT</fullName>
    </submittedName>
</protein>
<sequence length="1201" mass="131451">MSGVDRLAEALGNGPAAAVVRALKLVNQRIQIDVSEWKAQGYTGARLAAVEISLDRAEHPRPRRCIAKVCPPGVGRPESEHHQEALERSWNADFAERHLVQLAFGPVECPDGEIVIGQQIAGGSLSLMQTLAKLTGTDRVDACRTVRAALLEDWTGRDYSTPRLALPSMLQSELRGGLLPDWLLAPTIGWIETAEDGVLPNPLALTSAAGPSTKGPLACLAGRTHGDLHVDNILVPTIDGIPRPAAFRLIDLATFDNAAPITRDPATLLVSILATEARTMGAAQQNALLEYVLRPRPTVGRQLPADLTDVVDTLRDPGDAPFIHAGYQEMWAEQLPVSLLASALLHTTYRSIGPPGRWWCLRLAARLAHTMVTQQPEGAPQRLTPAVFEDGKPLVVTPADRIPSPQQRLPGDASPASTGEFLNQKRPQAALRAAILGPGPNVIVVHGPAGVGKSALVRKVHRELPQTRPQTYRHNAAAAPQLDLKTLIDDIEAGVVPAGRLRRGESSLARLASAVETLDQRVAIIIDQAERLLRDGRPEVRDTDLDEALEFLSTTPHDSVKVILVTRVEPASADGNTWPDTARRINIEGLESKEFSTYLARLDPGGRLGLAILEAPTLTMLCGKLQGNPRHADMLHAVVAWSDSEFEADTLAARISALPARQVPQFLADELIDNLPNASRRALVALAAYGTPVDAAAVATLLRTELSERRVRAALGRLVNRHVVDQTPDGRYCIPAANLRRMLEAPADSRLDGATTWQDLLHDAAEELSRRRKRNADVHDVDDLQPHFAELDILLRAELYGAAYELMEFIDEVLQRWDCELLLLDRREEIKELLDDPFDKMSNYNALGHLYAIRGRFDAANNAFAKALDYETSLEDLPSRRKILTNMAAMHWEHNETERAADLYGEALSMAEQHTDTEQHTDIEDRMGALEGLADCHRRWGEYAAAMQLARMALLSAQHASASRAVNIALKLGRWHAELGEMGNAARLVGVAELEAAEHADPALRTACLDGRADLLLHPDRCREALDTAAMALAAARRQHSPVIQLQAQTTLCVAHLRLGELDEAGDAIERADRYRRAGRSLVVLALRALVAALRGHTAEANRRFEQLRREAQERRRRDPRDVGARQFEGYALSWRGLTDDRALQDATAAFRSARDQTAPAAPGIANRLAELVGHLDECGRRPGRLQPVINAIIHDQAGRP</sequence>
<dbReference type="Pfam" id="PF13401">
    <property type="entry name" value="AAA_22"/>
    <property type="match status" value="1"/>
</dbReference>
<dbReference type="Proteomes" id="UP000294114">
    <property type="component" value="Unassembled WGS sequence"/>
</dbReference>
<comment type="caution">
    <text evidence="5">The sequence shown here is derived from an EMBL/GenBank/DDBJ whole genome shotgun (WGS) entry which is preliminary data.</text>
</comment>
<feature type="region of interest" description="Disordered" evidence="3">
    <location>
        <begin position="398"/>
        <end position="417"/>
    </location>
</feature>
<evidence type="ECO:0000256" key="3">
    <source>
        <dbReference type="SAM" id="MobiDB-lite"/>
    </source>
</evidence>
<keyword evidence="2" id="KW-0175">Coiled coil</keyword>
<proteinExistence type="predicted"/>
<feature type="coiled-coil region" evidence="2">
    <location>
        <begin position="1091"/>
        <end position="1118"/>
    </location>
</feature>
<dbReference type="SUPFAM" id="SSF48452">
    <property type="entry name" value="TPR-like"/>
    <property type="match status" value="2"/>
</dbReference>
<evidence type="ECO:0000259" key="4">
    <source>
        <dbReference type="SMART" id="SM00382"/>
    </source>
</evidence>
<dbReference type="GO" id="GO:0016887">
    <property type="term" value="F:ATP hydrolysis activity"/>
    <property type="evidence" value="ECO:0007669"/>
    <property type="project" value="InterPro"/>
</dbReference>
<dbReference type="InterPro" id="IPR027417">
    <property type="entry name" value="P-loop_NTPase"/>
</dbReference>